<keyword evidence="3" id="KW-1185">Reference proteome</keyword>
<protein>
    <submittedName>
        <fullName evidence="2">GntP family permease</fullName>
    </submittedName>
</protein>
<dbReference type="PANTHER" id="PTHR30354">
    <property type="entry name" value="GNT FAMILY GLUCONATE TRANSPORTER"/>
    <property type="match status" value="1"/>
</dbReference>
<accession>A0ABS9AIN8</accession>
<dbReference type="InterPro" id="IPR003474">
    <property type="entry name" value="Glcn_transporter"/>
</dbReference>
<feature type="transmembrane region" description="Helical" evidence="1">
    <location>
        <begin position="105"/>
        <end position="127"/>
    </location>
</feature>
<keyword evidence="1" id="KW-0812">Transmembrane</keyword>
<dbReference type="Pfam" id="PF02447">
    <property type="entry name" value="GntP_permease"/>
    <property type="match status" value="2"/>
</dbReference>
<proteinExistence type="predicted"/>
<comment type="caution">
    <text evidence="2">The sequence shown here is derived from an EMBL/GenBank/DDBJ whole genome shotgun (WGS) entry which is preliminary data.</text>
</comment>
<dbReference type="PANTHER" id="PTHR30354:SF11">
    <property type="entry name" value="PERMEASE"/>
    <property type="match status" value="1"/>
</dbReference>
<evidence type="ECO:0000313" key="2">
    <source>
        <dbReference type="EMBL" id="MCE8021603.1"/>
    </source>
</evidence>
<name>A0ABS9AIN8_9GAMM</name>
<reference evidence="2 3" key="1">
    <citation type="journal article" date="2021" name="Front. Microbiol.">
        <title>Aerobic Denitrification and Heterotrophic Sulfur Oxidation in the Genus Halomonas Revealed by Six Novel Species Characterizations and Genome-Based Analysis.</title>
        <authorList>
            <person name="Wang L."/>
            <person name="Shao Z."/>
        </authorList>
    </citation>
    <scope>NUCLEOTIDE SEQUENCE [LARGE SCALE GENOMIC DNA]</scope>
    <source>
        <strain evidence="2 3">MCCC 1A11036</strain>
    </source>
</reference>
<feature type="transmembrane region" description="Helical" evidence="1">
    <location>
        <begin position="56"/>
        <end position="77"/>
    </location>
</feature>
<feature type="transmembrane region" description="Helical" evidence="1">
    <location>
        <begin position="296"/>
        <end position="315"/>
    </location>
</feature>
<feature type="transmembrane region" description="Helical" evidence="1">
    <location>
        <begin position="139"/>
        <end position="156"/>
    </location>
</feature>
<keyword evidence="1" id="KW-0472">Membrane</keyword>
<gene>
    <name evidence="2" type="ORF">HOP51_16005</name>
</gene>
<evidence type="ECO:0000313" key="3">
    <source>
        <dbReference type="Proteomes" id="UP001320122"/>
    </source>
</evidence>
<feature type="transmembrane region" description="Helical" evidence="1">
    <location>
        <begin position="176"/>
        <end position="199"/>
    </location>
</feature>
<feature type="transmembrane region" description="Helical" evidence="1">
    <location>
        <begin position="336"/>
        <end position="355"/>
    </location>
</feature>
<sequence>MFSTIMVFLAGIIALLVLVGKFRLSAFLGLLTAAMVIGVLSGLGPSDSLGAIQEGFSGTILDIGLVIIFGTMLGKLLEASGATTRISFALINVVGKKLSSLGMAISGYIISIPVFSDAAFVMLSPLVRSVARNAKQHRAVIGVSLASGLLATNVFFPPTPGPLAAAALLDIDIGKVMIFGGILAIIYTVFGWGYAHFFLARKPKEYFVYDNELPAAHEDDELLGAGFEEQEATVRGGNKQPAAEGSQSPREVGQLRELSAAAAFLPLAVPLFMILLNTLTTAFYAENSGIVEITSFIGDPTMALVIGVIVSALVYHKHIDKGMSGIINSSLSDAGPIVFIVAAGGALAAILRSSGVGESLANSIVDTGMPFILVPFTIAAIIKLINGSGTTSLITTVTICAPPG</sequence>
<keyword evidence="1" id="KW-1133">Transmembrane helix</keyword>
<dbReference type="EMBL" id="JABFTT010000012">
    <property type="protein sequence ID" value="MCE8021603.1"/>
    <property type="molecule type" value="Genomic_DNA"/>
</dbReference>
<feature type="transmembrane region" description="Helical" evidence="1">
    <location>
        <begin position="367"/>
        <end position="385"/>
    </location>
</feature>
<dbReference type="Proteomes" id="UP001320122">
    <property type="component" value="Unassembled WGS sequence"/>
</dbReference>
<feature type="transmembrane region" description="Helical" evidence="1">
    <location>
        <begin position="258"/>
        <end position="276"/>
    </location>
</feature>
<dbReference type="RefSeq" id="WP_234274927.1">
    <property type="nucleotide sequence ID" value="NZ_JABFTT010000012.1"/>
</dbReference>
<evidence type="ECO:0000256" key="1">
    <source>
        <dbReference type="SAM" id="Phobius"/>
    </source>
</evidence>
<feature type="transmembrane region" description="Helical" evidence="1">
    <location>
        <begin position="5"/>
        <end position="20"/>
    </location>
</feature>
<feature type="transmembrane region" description="Helical" evidence="1">
    <location>
        <begin position="26"/>
        <end position="44"/>
    </location>
</feature>
<organism evidence="2 3">
    <name type="scientific">Billgrantia zhangzhouensis</name>
    <dbReference type="NCBI Taxonomy" id="2733481"/>
    <lineage>
        <taxon>Bacteria</taxon>
        <taxon>Pseudomonadati</taxon>
        <taxon>Pseudomonadota</taxon>
        <taxon>Gammaproteobacteria</taxon>
        <taxon>Oceanospirillales</taxon>
        <taxon>Halomonadaceae</taxon>
        <taxon>Billgrantia</taxon>
    </lineage>
</organism>